<dbReference type="EMBL" id="PKUR01000001">
    <property type="protein sequence ID" value="PLW87653.1"/>
    <property type="molecule type" value="Genomic_DNA"/>
</dbReference>
<accession>A0AAP8MGX2</accession>
<evidence type="ECO:0000313" key="3">
    <source>
        <dbReference type="EMBL" id="PLW87653.1"/>
    </source>
</evidence>
<evidence type="ECO:0000256" key="1">
    <source>
        <dbReference type="SAM" id="MobiDB-lite"/>
    </source>
</evidence>
<gene>
    <name evidence="3" type="ORF">C0029_03500</name>
</gene>
<feature type="signal peptide" evidence="2">
    <location>
        <begin position="1"/>
        <end position="21"/>
    </location>
</feature>
<keyword evidence="2" id="KW-0732">Signal</keyword>
<sequence>MRRILFPLGLSAILVTPVSLADTIELADGTLLEGTFVGMSNGIMMFDTGAGIEAFPEDEVVAIFNSEGVAAREAAQEAVPAPKAEPAPPPPPKTATVASGTRLVIRMSEAIDTRRHSSGHRFRAQLESALMVDGVTVAPRGTMLYGRITQAKSAGRVAGSSEMAIEFTDIMLNELMYEITTDGLKAQTGNEAGRTAKRTARAAALGGLYGGSSSAKKGAKVGVGASILTSGASINIPAGTLVETNLRAPLTVKL</sequence>
<feature type="region of interest" description="Disordered" evidence="1">
    <location>
        <begin position="74"/>
        <end position="96"/>
    </location>
</feature>
<evidence type="ECO:0008006" key="5">
    <source>
        <dbReference type="Google" id="ProtNLM"/>
    </source>
</evidence>
<evidence type="ECO:0000256" key="2">
    <source>
        <dbReference type="SAM" id="SignalP"/>
    </source>
</evidence>
<protein>
    <recommendedName>
        <fullName evidence="5">DUF5666 domain-containing protein</fullName>
    </recommendedName>
</protein>
<comment type="caution">
    <text evidence="3">The sequence shown here is derived from an EMBL/GenBank/DDBJ whole genome shotgun (WGS) entry which is preliminary data.</text>
</comment>
<proteinExistence type="predicted"/>
<name>A0AAP8MGX2_9GAMM</name>
<feature type="chain" id="PRO_5042826691" description="DUF5666 domain-containing protein" evidence="2">
    <location>
        <begin position="22"/>
        <end position="254"/>
    </location>
</feature>
<evidence type="ECO:0000313" key="4">
    <source>
        <dbReference type="Proteomes" id="UP000235162"/>
    </source>
</evidence>
<dbReference type="RefSeq" id="WP_084200311.1">
    <property type="nucleotide sequence ID" value="NZ_BMYL01000001.1"/>
</dbReference>
<organism evidence="3 4">
    <name type="scientific">Halioglobus japonicus</name>
    <dbReference type="NCBI Taxonomy" id="930805"/>
    <lineage>
        <taxon>Bacteria</taxon>
        <taxon>Pseudomonadati</taxon>
        <taxon>Pseudomonadota</taxon>
        <taxon>Gammaproteobacteria</taxon>
        <taxon>Cellvibrionales</taxon>
        <taxon>Halieaceae</taxon>
        <taxon>Halioglobus</taxon>
    </lineage>
</organism>
<dbReference type="Proteomes" id="UP000235162">
    <property type="component" value="Unassembled WGS sequence"/>
</dbReference>
<keyword evidence="4" id="KW-1185">Reference proteome</keyword>
<dbReference type="KEGG" id="hja:BST95_14685"/>
<dbReference type="AlphaFoldDB" id="A0AAP8MGX2"/>
<feature type="compositionally biased region" description="Pro residues" evidence="1">
    <location>
        <begin position="83"/>
        <end position="93"/>
    </location>
</feature>
<reference evidence="3 4" key="1">
    <citation type="submission" date="2018-01" db="EMBL/GenBank/DDBJ databases">
        <title>The draft genome sequence of Halioglobus japonicus S1-36.</title>
        <authorList>
            <person name="Du Z.-J."/>
            <person name="Shi M.-J."/>
        </authorList>
    </citation>
    <scope>NUCLEOTIDE SEQUENCE [LARGE SCALE GENOMIC DNA]</scope>
    <source>
        <strain evidence="3 4">S1-36</strain>
    </source>
</reference>